<protein>
    <recommendedName>
        <fullName evidence="3">Type II toxin-antitoxin system HicB family antitoxin</fullName>
    </recommendedName>
</protein>
<reference evidence="1 2" key="1">
    <citation type="submission" date="2017-03" db="EMBL/GenBank/DDBJ databases">
        <title>Rapid Whole Genome Sequencing of Comamonas kerstersii Causing Continuous ambulatory Peritoneal Dialysis-Associated Peritonitis.</title>
        <authorList>
            <person name="Zheng B."/>
        </authorList>
    </citation>
    <scope>NUCLEOTIDE SEQUENCE [LARGE SCALE GENOMIC DNA]</scope>
    <source>
        <strain evidence="1 2">8943</strain>
    </source>
</reference>
<accession>A0A1V0BGV9</accession>
<dbReference type="InterPro" id="IPR008651">
    <property type="entry name" value="Uncharacterised_HicB"/>
</dbReference>
<dbReference type="RefSeq" id="WP_080025252.1">
    <property type="nucleotide sequence ID" value="NZ_CP020121.1"/>
</dbReference>
<dbReference type="Proteomes" id="UP000242792">
    <property type="component" value="Chromosome"/>
</dbReference>
<name>A0A1V0BGV9_9BURK</name>
<dbReference type="InterPro" id="IPR035069">
    <property type="entry name" value="TTHA1013/TTHA0281-like"/>
</dbReference>
<evidence type="ECO:0000313" key="2">
    <source>
        <dbReference type="Proteomes" id="UP000242792"/>
    </source>
</evidence>
<dbReference type="Pfam" id="PF05534">
    <property type="entry name" value="HicB"/>
    <property type="match status" value="1"/>
</dbReference>
<evidence type="ECO:0000313" key="1">
    <source>
        <dbReference type="EMBL" id="AQZ99102.1"/>
    </source>
</evidence>
<gene>
    <name evidence="1" type="ORF">B5M06_13395</name>
</gene>
<dbReference type="GeneID" id="83040313"/>
<dbReference type="SUPFAM" id="SSF143100">
    <property type="entry name" value="TTHA1013/TTHA0281-like"/>
    <property type="match status" value="1"/>
</dbReference>
<dbReference type="AlphaFoldDB" id="A0A1V0BGV9"/>
<evidence type="ECO:0008006" key="3">
    <source>
        <dbReference type="Google" id="ProtNLM"/>
    </source>
</evidence>
<proteinExistence type="predicted"/>
<dbReference type="EMBL" id="CP020121">
    <property type="protein sequence ID" value="AQZ99102.1"/>
    <property type="molecule type" value="Genomic_DNA"/>
</dbReference>
<dbReference type="OrthoDB" id="5297106at2"/>
<sequence>MDKLLNYKGYHGSVEFDLNEKHLFGKILHINDLVTYEAETVSELTNEFKAAVDDYLETCKQLDKSPDKAFSGSFNIRTTAEVHKKLSIIASAKGENLNTIANLALKNFIDSNDDKLKPSTTIIVQVQQQKSLSTATGTGQTISWNSTSMTDGMAFRNLSTVQ</sequence>
<dbReference type="KEGG" id="cke:B5M06_13395"/>
<organism evidence="1 2">
    <name type="scientific">Comamonas kerstersii</name>
    <dbReference type="NCBI Taxonomy" id="225992"/>
    <lineage>
        <taxon>Bacteria</taxon>
        <taxon>Pseudomonadati</taxon>
        <taxon>Pseudomonadota</taxon>
        <taxon>Betaproteobacteria</taxon>
        <taxon>Burkholderiales</taxon>
        <taxon>Comamonadaceae</taxon>
        <taxon>Comamonas</taxon>
    </lineage>
</organism>